<comment type="caution">
    <text evidence="2">The sequence shown here is derived from an EMBL/GenBank/DDBJ whole genome shotgun (WGS) entry which is preliminary data.</text>
</comment>
<dbReference type="SUPFAM" id="SSF109604">
    <property type="entry name" value="HD-domain/PDEase-like"/>
    <property type="match status" value="1"/>
</dbReference>
<evidence type="ECO:0000313" key="3">
    <source>
        <dbReference type="Proteomes" id="UP000664882"/>
    </source>
</evidence>
<evidence type="ECO:0000259" key="1">
    <source>
        <dbReference type="Pfam" id="PF08668"/>
    </source>
</evidence>
<dbReference type="Gene3D" id="1.10.3210.10">
    <property type="entry name" value="Hypothetical protein af1432"/>
    <property type="match status" value="1"/>
</dbReference>
<proteinExistence type="predicted"/>
<organism evidence="2 3">
    <name type="scientific">Oceanisphaera pacifica</name>
    <dbReference type="NCBI Taxonomy" id="2818389"/>
    <lineage>
        <taxon>Bacteria</taxon>
        <taxon>Pseudomonadati</taxon>
        <taxon>Pseudomonadota</taxon>
        <taxon>Gammaproteobacteria</taxon>
        <taxon>Aeromonadales</taxon>
        <taxon>Aeromonadaceae</taxon>
        <taxon>Oceanisphaera</taxon>
    </lineage>
</organism>
<dbReference type="Pfam" id="PF08668">
    <property type="entry name" value="HDOD"/>
    <property type="match status" value="1"/>
</dbReference>
<dbReference type="CDD" id="cd00077">
    <property type="entry name" value="HDc"/>
    <property type="match status" value="1"/>
</dbReference>
<dbReference type="EMBL" id="JAGDFX010000023">
    <property type="protein sequence ID" value="MBO1520698.1"/>
    <property type="molecule type" value="Genomic_DNA"/>
</dbReference>
<dbReference type="NCBIfam" id="TIGR00277">
    <property type="entry name" value="HDIG"/>
    <property type="match status" value="1"/>
</dbReference>
<dbReference type="InterPro" id="IPR003607">
    <property type="entry name" value="HD/PDEase_dom"/>
</dbReference>
<name>A0ABS3NJV5_9GAMM</name>
<evidence type="ECO:0000313" key="2">
    <source>
        <dbReference type="EMBL" id="MBO1520698.1"/>
    </source>
</evidence>
<dbReference type="InterPro" id="IPR013976">
    <property type="entry name" value="HDOD"/>
</dbReference>
<dbReference type="Proteomes" id="UP000664882">
    <property type="component" value="Unassembled WGS sequence"/>
</dbReference>
<accession>A0ABS3NJV5</accession>
<protein>
    <submittedName>
        <fullName evidence="2">HDIG domain-containing protein</fullName>
    </submittedName>
</protein>
<reference evidence="2 3" key="1">
    <citation type="submission" date="2021-03" db="EMBL/GenBank/DDBJ databases">
        <title>Oceanisphaera sp. nov., isolated from the intestine.</title>
        <authorList>
            <person name="Zhao L.-H."/>
            <person name="Shi L.-F."/>
        </authorList>
    </citation>
    <scope>NUCLEOTIDE SEQUENCE [LARGE SCALE GENOMIC DNA]</scope>
    <source>
        <strain evidence="2 3">DM8</strain>
    </source>
</reference>
<feature type="domain" description="HDOD" evidence="1">
    <location>
        <begin position="140"/>
        <end position="196"/>
    </location>
</feature>
<gene>
    <name evidence="2" type="ORF">J3U76_13870</name>
</gene>
<dbReference type="RefSeq" id="WP_208006569.1">
    <property type="nucleotide sequence ID" value="NZ_JAGDFX010000023.1"/>
</dbReference>
<dbReference type="InterPro" id="IPR006675">
    <property type="entry name" value="HDIG_dom"/>
</dbReference>
<sequence>MSPLLLTQTRPELLWAEQQFDNGVATVWRFSSEKREVSLSLMPLQMQAVNPDGQWVLADIIHQGGMFQLCSVVSLPQLIDKQKLTQQLALVSEEQKPLLEEIWSMLAYIEGAALRDFLLEVLMNDSIMVPFCQGQGSHRHHHDELGGLLAHSHEVAMTAAMLCNKHQLGGTSVWVAFVGGLLHDIGKIRLYYNQPSGMCVQHESYNFMLLADPLDRLSVRAPKIFEALSACLSVKVGQHGEPYQVASIVRMCDRISAEVSNWRRAFTNVPDYYWYAKSPLDNQLYKRLG</sequence>
<keyword evidence="3" id="KW-1185">Reference proteome</keyword>